<evidence type="ECO:0000313" key="2">
    <source>
        <dbReference type="Proteomes" id="UP000320386"/>
    </source>
</evidence>
<evidence type="ECO:0008006" key="3">
    <source>
        <dbReference type="Google" id="ProtNLM"/>
    </source>
</evidence>
<dbReference type="InterPro" id="IPR015947">
    <property type="entry name" value="PUA-like_sf"/>
</dbReference>
<dbReference type="KEGG" id="mcad:Pan265_11470"/>
<evidence type="ECO:0000313" key="1">
    <source>
        <dbReference type="EMBL" id="QDU71298.1"/>
    </source>
</evidence>
<proteinExistence type="predicted"/>
<dbReference type="Proteomes" id="UP000320386">
    <property type="component" value="Chromosome"/>
</dbReference>
<dbReference type="SUPFAM" id="SSF88697">
    <property type="entry name" value="PUA domain-like"/>
    <property type="match status" value="1"/>
</dbReference>
<name>A0A518BWF3_9BACT</name>
<accession>A0A518BWF3</accession>
<dbReference type="RefSeq" id="WP_145445452.1">
    <property type="nucleotide sequence ID" value="NZ_CP036280.1"/>
</dbReference>
<dbReference type="EMBL" id="CP036280">
    <property type="protein sequence ID" value="QDU71298.1"/>
    <property type="molecule type" value="Genomic_DNA"/>
</dbReference>
<protein>
    <recommendedName>
        <fullName evidence="3">ASCH domain-containing protein</fullName>
    </recommendedName>
</protein>
<gene>
    <name evidence="1" type="ORF">Pan265_11470</name>
</gene>
<dbReference type="OrthoDB" id="161793at2"/>
<sequence>MPAHLAIIRKPYLELILEGRKRVECRLTRHRIPPWQAIEPGDAVLLKQSSGPIRGIAMTREVFARELGPGDLAAIRRRFNHAIHAGPDFWAQRAEHRYLTLVTLCDVAPLAYPDSPARSSGRAWITLSEEQLLAKRITVTAGAIRNSYLRVPASCQHLMLKEFTLTRPGTPDVRTSLRTGIFRERDWRGFYTRHNIVAGDNLWLVRAAPDHFLIAIPRRETS</sequence>
<organism evidence="1 2">
    <name type="scientific">Mucisphaera calidilacus</name>
    <dbReference type="NCBI Taxonomy" id="2527982"/>
    <lineage>
        <taxon>Bacteria</taxon>
        <taxon>Pseudomonadati</taxon>
        <taxon>Planctomycetota</taxon>
        <taxon>Phycisphaerae</taxon>
        <taxon>Phycisphaerales</taxon>
        <taxon>Phycisphaeraceae</taxon>
        <taxon>Mucisphaera</taxon>
    </lineage>
</organism>
<reference evidence="1 2" key="1">
    <citation type="submission" date="2019-02" db="EMBL/GenBank/DDBJ databases">
        <title>Deep-cultivation of Planctomycetes and their phenomic and genomic characterization uncovers novel biology.</title>
        <authorList>
            <person name="Wiegand S."/>
            <person name="Jogler M."/>
            <person name="Boedeker C."/>
            <person name="Pinto D."/>
            <person name="Vollmers J."/>
            <person name="Rivas-Marin E."/>
            <person name="Kohn T."/>
            <person name="Peeters S.H."/>
            <person name="Heuer A."/>
            <person name="Rast P."/>
            <person name="Oberbeckmann S."/>
            <person name="Bunk B."/>
            <person name="Jeske O."/>
            <person name="Meyerdierks A."/>
            <person name="Storesund J.E."/>
            <person name="Kallscheuer N."/>
            <person name="Luecker S."/>
            <person name="Lage O.M."/>
            <person name="Pohl T."/>
            <person name="Merkel B.J."/>
            <person name="Hornburger P."/>
            <person name="Mueller R.-W."/>
            <person name="Bruemmer F."/>
            <person name="Labrenz M."/>
            <person name="Spormann A.M."/>
            <person name="Op den Camp H."/>
            <person name="Overmann J."/>
            <person name="Amann R."/>
            <person name="Jetten M.S.M."/>
            <person name="Mascher T."/>
            <person name="Medema M.H."/>
            <person name="Devos D.P."/>
            <person name="Kaster A.-K."/>
            <person name="Ovreas L."/>
            <person name="Rohde M."/>
            <person name="Galperin M.Y."/>
            <person name="Jogler C."/>
        </authorList>
    </citation>
    <scope>NUCLEOTIDE SEQUENCE [LARGE SCALE GENOMIC DNA]</scope>
    <source>
        <strain evidence="1 2">Pan265</strain>
    </source>
</reference>
<keyword evidence="2" id="KW-1185">Reference proteome</keyword>
<dbReference type="AlphaFoldDB" id="A0A518BWF3"/>